<dbReference type="Proteomes" id="UP001161247">
    <property type="component" value="Chromosome 4"/>
</dbReference>
<dbReference type="SMART" id="SM00184">
    <property type="entry name" value="RING"/>
    <property type="match status" value="1"/>
</dbReference>
<feature type="region of interest" description="Disordered" evidence="9">
    <location>
        <begin position="1"/>
        <end position="87"/>
    </location>
</feature>
<feature type="compositionally biased region" description="Polar residues" evidence="9">
    <location>
        <begin position="1"/>
        <end position="10"/>
    </location>
</feature>
<feature type="domain" description="RING-type" evidence="10">
    <location>
        <begin position="404"/>
        <end position="445"/>
    </location>
</feature>
<keyword evidence="5 8" id="KW-0863">Zinc-finger</keyword>
<organism evidence="11 12">
    <name type="scientific">Oldenlandia corymbosa var. corymbosa</name>
    <dbReference type="NCBI Taxonomy" id="529605"/>
    <lineage>
        <taxon>Eukaryota</taxon>
        <taxon>Viridiplantae</taxon>
        <taxon>Streptophyta</taxon>
        <taxon>Embryophyta</taxon>
        <taxon>Tracheophyta</taxon>
        <taxon>Spermatophyta</taxon>
        <taxon>Magnoliopsida</taxon>
        <taxon>eudicotyledons</taxon>
        <taxon>Gunneridae</taxon>
        <taxon>Pentapetalae</taxon>
        <taxon>asterids</taxon>
        <taxon>lamiids</taxon>
        <taxon>Gentianales</taxon>
        <taxon>Rubiaceae</taxon>
        <taxon>Rubioideae</taxon>
        <taxon>Spermacoceae</taxon>
        <taxon>Hedyotis-Oldenlandia complex</taxon>
        <taxon>Oldenlandia</taxon>
    </lineage>
</organism>
<dbReference type="SUPFAM" id="SSF57850">
    <property type="entry name" value="RING/U-box"/>
    <property type="match status" value="1"/>
</dbReference>
<dbReference type="PANTHER" id="PTHR22937">
    <property type="entry name" value="E3 UBIQUITIN-PROTEIN LIGASE RNF165"/>
    <property type="match status" value="1"/>
</dbReference>
<evidence type="ECO:0000256" key="3">
    <source>
        <dbReference type="ARBA" id="ARBA00022679"/>
    </source>
</evidence>
<evidence type="ECO:0000256" key="2">
    <source>
        <dbReference type="ARBA" id="ARBA00012483"/>
    </source>
</evidence>
<keyword evidence="6" id="KW-0833">Ubl conjugation pathway</keyword>
<comment type="catalytic activity">
    <reaction evidence="1">
        <text>S-ubiquitinyl-[E2 ubiquitin-conjugating enzyme]-L-cysteine + [acceptor protein]-L-lysine = [E2 ubiquitin-conjugating enzyme]-L-cysteine + N(6)-ubiquitinyl-[acceptor protein]-L-lysine.</text>
        <dbReference type="EC" id="2.3.2.27"/>
    </reaction>
</comment>
<dbReference type="AlphaFoldDB" id="A0AAV1D897"/>
<name>A0AAV1D897_OLDCO</name>
<reference evidence="11" key="1">
    <citation type="submission" date="2023-03" db="EMBL/GenBank/DDBJ databases">
        <authorList>
            <person name="Julca I."/>
        </authorList>
    </citation>
    <scope>NUCLEOTIDE SEQUENCE</scope>
</reference>
<gene>
    <name evidence="11" type="ORF">OLC1_LOCUS12480</name>
</gene>
<evidence type="ECO:0000313" key="12">
    <source>
        <dbReference type="Proteomes" id="UP001161247"/>
    </source>
</evidence>
<dbReference type="InterPro" id="IPR045191">
    <property type="entry name" value="MBR1/2-like"/>
</dbReference>
<dbReference type="GO" id="GO:0008270">
    <property type="term" value="F:zinc ion binding"/>
    <property type="evidence" value="ECO:0007669"/>
    <property type="project" value="UniProtKB-KW"/>
</dbReference>
<evidence type="ECO:0000256" key="9">
    <source>
        <dbReference type="SAM" id="MobiDB-lite"/>
    </source>
</evidence>
<evidence type="ECO:0000313" key="11">
    <source>
        <dbReference type="EMBL" id="CAI9103275.1"/>
    </source>
</evidence>
<evidence type="ECO:0000256" key="1">
    <source>
        <dbReference type="ARBA" id="ARBA00000900"/>
    </source>
</evidence>
<dbReference type="Gene3D" id="3.30.40.10">
    <property type="entry name" value="Zinc/RING finger domain, C3HC4 (zinc finger)"/>
    <property type="match status" value="1"/>
</dbReference>
<dbReference type="EC" id="2.3.2.27" evidence="2"/>
<proteinExistence type="predicted"/>
<protein>
    <recommendedName>
        <fullName evidence="2">RING-type E3 ubiquitin transferase</fullName>
        <ecNumber evidence="2">2.3.2.27</ecNumber>
    </recommendedName>
</protein>
<evidence type="ECO:0000256" key="4">
    <source>
        <dbReference type="ARBA" id="ARBA00022723"/>
    </source>
</evidence>
<evidence type="ECO:0000256" key="5">
    <source>
        <dbReference type="ARBA" id="ARBA00022771"/>
    </source>
</evidence>
<dbReference type="EMBL" id="OX459121">
    <property type="protein sequence ID" value="CAI9103275.1"/>
    <property type="molecule type" value="Genomic_DNA"/>
</dbReference>
<evidence type="ECO:0000256" key="6">
    <source>
        <dbReference type="ARBA" id="ARBA00022786"/>
    </source>
</evidence>
<dbReference type="Pfam" id="PF13639">
    <property type="entry name" value="zf-RING_2"/>
    <property type="match status" value="1"/>
</dbReference>
<dbReference type="InterPro" id="IPR013083">
    <property type="entry name" value="Znf_RING/FYVE/PHD"/>
</dbReference>
<feature type="compositionally biased region" description="Polar residues" evidence="9">
    <location>
        <begin position="17"/>
        <end position="30"/>
    </location>
</feature>
<keyword evidence="4" id="KW-0479">Metal-binding</keyword>
<keyword evidence="7" id="KW-0862">Zinc</keyword>
<evidence type="ECO:0000256" key="8">
    <source>
        <dbReference type="PROSITE-ProRule" id="PRU00175"/>
    </source>
</evidence>
<keyword evidence="3" id="KW-0808">Transferase</keyword>
<evidence type="ECO:0000256" key="7">
    <source>
        <dbReference type="ARBA" id="ARBA00022833"/>
    </source>
</evidence>
<dbReference type="PANTHER" id="PTHR22937:SF163">
    <property type="entry name" value="RING-TYPE E3 UBIQUITIN TRANSFERASE"/>
    <property type="match status" value="1"/>
</dbReference>
<keyword evidence="12" id="KW-1185">Reference proteome</keyword>
<accession>A0AAV1D897</accession>
<dbReference type="InterPro" id="IPR001841">
    <property type="entry name" value="Znf_RING"/>
</dbReference>
<evidence type="ECO:0000259" key="10">
    <source>
        <dbReference type="PROSITE" id="PS50089"/>
    </source>
</evidence>
<feature type="region of interest" description="Disordered" evidence="9">
    <location>
        <begin position="263"/>
        <end position="289"/>
    </location>
</feature>
<sequence>MSFVGNNMRSTHPYLRRSSSTNNETAATAESSRRSGAGGPIRANTRPAATLATRASRVGNNSSFAGYPSFLRPADPRPRPDEGAASGFRNHITQSTLDAAARAPNILLPMTDTQGRTQSVVVRPYSRPYDQSRPGLLPPVLVALFQRPDPNNPGQTVLEYYPPITLLNFGHSTRTSTIPPQPPVRNENVHQTNPSSFVGPSILHGANNRCQILQGGLQSGRNSSTGGGGGGGGFLARGMARNNIPAALPSVDRVREALRNHNSGVPATFDRNVESANGRLPGRNEPFGRTAEATPYLDLVSSDDEEEDDDEMDLAAAEDIALIHASRLARPYIEERRSQIEAAFRATLYSQAIQPAENSVTDSAHPSSSSRSQIAQERVKMLISYRMTELLRNRKYQPKEGDLCPICFEGLVTGECPIKLDCSHCFHIGCIKEWLDIKNICPSCRAVALN</sequence>
<dbReference type="GO" id="GO:0061630">
    <property type="term" value="F:ubiquitin protein ligase activity"/>
    <property type="evidence" value="ECO:0007669"/>
    <property type="project" value="UniProtKB-EC"/>
</dbReference>
<dbReference type="PROSITE" id="PS50089">
    <property type="entry name" value="ZF_RING_2"/>
    <property type="match status" value="1"/>
</dbReference>